<dbReference type="Gene3D" id="1.10.260.40">
    <property type="entry name" value="lambda repressor-like DNA-binding domains"/>
    <property type="match status" value="1"/>
</dbReference>
<evidence type="ECO:0000313" key="4">
    <source>
        <dbReference type="Proteomes" id="UP000886607"/>
    </source>
</evidence>
<dbReference type="Proteomes" id="UP000886607">
    <property type="component" value="Unassembled WGS sequence"/>
</dbReference>
<organism evidence="2 3">
    <name type="scientific">Tetragenococcus koreensis</name>
    <dbReference type="NCBI Taxonomy" id="290335"/>
    <lineage>
        <taxon>Bacteria</taxon>
        <taxon>Bacillati</taxon>
        <taxon>Bacillota</taxon>
        <taxon>Bacilli</taxon>
        <taxon>Lactobacillales</taxon>
        <taxon>Enterococcaceae</taxon>
        <taxon>Tetragenococcus</taxon>
    </lineage>
</organism>
<comment type="caution">
    <text evidence="2">The sequence shown here is derived from an EMBL/GenBank/DDBJ whole genome shotgun (WGS) entry which is preliminary data.</text>
</comment>
<reference evidence="2" key="1">
    <citation type="submission" date="2019-08" db="EMBL/GenBank/DDBJ databases">
        <authorList>
            <person name="Ishikawa M."/>
            <person name="Suzuki T."/>
            <person name="Matsutani M."/>
        </authorList>
    </citation>
    <scope>NUCLEOTIDE SEQUENCE</scope>
    <source>
        <strain evidence="2">7C1</strain>
        <strain evidence="1">8C4</strain>
    </source>
</reference>
<dbReference type="RefSeq" id="WP_202583618.1">
    <property type="nucleotide sequence ID" value="NZ_BKBO01000007.1"/>
</dbReference>
<dbReference type="Proteomes" id="UP000886597">
    <property type="component" value="Unassembled WGS sequence"/>
</dbReference>
<accession>A0AAN4UAM2</accession>
<keyword evidence="4" id="KW-1185">Reference proteome</keyword>
<dbReference type="SUPFAM" id="SSF47413">
    <property type="entry name" value="lambda repressor-like DNA-binding domains"/>
    <property type="match status" value="1"/>
</dbReference>
<name>A0AAN4UAM2_9ENTE</name>
<dbReference type="AlphaFoldDB" id="A0AAN4UAM2"/>
<evidence type="ECO:0000313" key="2">
    <source>
        <dbReference type="EMBL" id="GEQ53847.1"/>
    </source>
</evidence>
<dbReference type="GO" id="GO:0003677">
    <property type="term" value="F:DNA binding"/>
    <property type="evidence" value="ECO:0007669"/>
    <property type="project" value="InterPro"/>
</dbReference>
<dbReference type="EMBL" id="BKBQ01000008">
    <property type="protein sequence ID" value="GEQ53847.1"/>
    <property type="molecule type" value="Genomic_DNA"/>
</dbReference>
<evidence type="ECO:0000313" key="1">
    <source>
        <dbReference type="EMBL" id="GEQ48811.1"/>
    </source>
</evidence>
<proteinExistence type="predicted"/>
<protein>
    <recommendedName>
        <fullName evidence="5">HTH cro/C1-type domain-containing protein</fullName>
    </recommendedName>
</protein>
<dbReference type="InterPro" id="IPR010982">
    <property type="entry name" value="Lambda_DNA-bd_dom_sf"/>
</dbReference>
<reference evidence="2" key="2">
    <citation type="journal article" date="2020" name="Int. Dairy J.">
        <title>Lactic acid bacterial diversity in Brie cheese focusing on salt concentration and pH of isolation medium and characterisation of halophilic and alkaliphilic lactic acid bacterial isolates.</title>
        <authorList>
            <person name="Unno R."/>
            <person name="Matsutani M."/>
            <person name="Suzuki T."/>
            <person name="Kodama K."/>
            <person name="Matsushita H."/>
            <person name="Yamasato K."/>
            <person name="Koizumi Y."/>
            <person name="Ishikawa M."/>
        </authorList>
    </citation>
    <scope>NUCLEOTIDE SEQUENCE</scope>
    <source>
        <strain evidence="2">7C1</strain>
        <strain evidence="1">8C4</strain>
    </source>
</reference>
<evidence type="ECO:0008006" key="5">
    <source>
        <dbReference type="Google" id="ProtNLM"/>
    </source>
</evidence>
<gene>
    <name evidence="1" type="ORF">TK11N_06630</name>
    <name evidence="2" type="ORF">TK2N_06910</name>
</gene>
<evidence type="ECO:0000313" key="3">
    <source>
        <dbReference type="Proteomes" id="UP000886597"/>
    </source>
</evidence>
<sequence>MSFEDKDFIIRQIKQLAEGIGQFLSLQSVKELIHYDNAEKGLVSDEEIEAILLMHKVRKVQQDQNLTDKAISEKLEISQSDLTELENGEKVPASNELVSLRKFVNSF</sequence>
<dbReference type="EMBL" id="BKBO01000007">
    <property type="protein sequence ID" value="GEQ48811.1"/>
    <property type="molecule type" value="Genomic_DNA"/>
</dbReference>